<dbReference type="EMBL" id="JBHLUD010000002">
    <property type="protein sequence ID" value="MFC0541920.1"/>
    <property type="molecule type" value="Genomic_DNA"/>
</dbReference>
<dbReference type="RefSeq" id="WP_273942044.1">
    <property type="nucleotide sequence ID" value="NZ_CP097263.1"/>
</dbReference>
<sequence length="633" mass="69686">MMVMLRLVQEFAAAAERSDTQVLREIATAVGDLVRRNASSEYWLKYARELHGNVLTTLADLEQDDAEVQATAITVLERNWSERGAGRDLLLDRSALQFGRLLRRRDLPGDRARSRDMGRYATWSAGWKVAMQSQNEHGLEIARNGVAAADELVSWCIEDGAVHDLVRALDARRGLVLKAAHIGRVVAHRLGEIGRHDLAEEWVEAEGRDRLRLRGPDGELSDWGGLRRKVLGVLTENGDMSEDRHFLDRVRRALHAHGSHCLVYLVPSNEHHEGLVVVVPADGEPSFSTCPELLTAQDSAVGRYQSAYDAWYEARTEDGEEYERWKDELDRICRWADDVVGAQLRRAADGRERVVLVPVGSLGLVPWHAAKRVADGVDRYLVQDLEISYAPSAEVFCDVVERRPVVGGNPLLVGNPTRDLPSGVVEAWSVRDAFYSGGLVMGSWSWFPLSSEPADDGAGTPAEVVSALAKPLPLLHLACHAVADMKEPLESRICLAGGTLSTQRLMDVRPTEVLPIGLVVLAGCTTNVSGVDYDEALSLSTSFLSLGARTVVGSMWKVPAGRTTVQLMFMFHHYLRVEGVASSSALRRAQLWMLDPGREFPASMPGKVRDMAPARGFDHADAVCWAGFTQQGV</sequence>
<comment type="caution">
    <text evidence="2">The sequence shown here is derived from an EMBL/GenBank/DDBJ whole genome shotgun (WGS) entry which is preliminary data.</text>
</comment>
<evidence type="ECO:0000313" key="2">
    <source>
        <dbReference type="EMBL" id="MFC0541920.1"/>
    </source>
</evidence>
<name>A0ABV6MPT8_9PSEU</name>
<dbReference type="InterPro" id="IPR024983">
    <property type="entry name" value="CHAT_dom"/>
</dbReference>
<evidence type="ECO:0000259" key="1">
    <source>
        <dbReference type="Pfam" id="PF12770"/>
    </source>
</evidence>
<gene>
    <name evidence="2" type="ORF">ACFFH7_10540</name>
</gene>
<feature type="domain" description="CHAT" evidence="1">
    <location>
        <begin position="331"/>
        <end position="632"/>
    </location>
</feature>
<organism evidence="2 3">
    <name type="scientific">Kutzneria chonburiensis</name>
    <dbReference type="NCBI Taxonomy" id="1483604"/>
    <lineage>
        <taxon>Bacteria</taxon>
        <taxon>Bacillati</taxon>
        <taxon>Actinomycetota</taxon>
        <taxon>Actinomycetes</taxon>
        <taxon>Pseudonocardiales</taxon>
        <taxon>Pseudonocardiaceae</taxon>
        <taxon>Kutzneria</taxon>
    </lineage>
</organism>
<reference evidence="2 3" key="1">
    <citation type="submission" date="2024-09" db="EMBL/GenBank/DDBJ databases">
        <authorList>
            <person name="Sun Q."/>
            <person name="Mori K."/>
        </authorList>
    </citation>
    <scope>NUCLEOTIDE SEQUENCE [LARGE SCALE GENOMIC DNA]</scope>
    <source>
        <strain evidence="2 3">TBRC 1432</strain>
    </source>
</reference>
<dbReference type="Proteomes" id="UP001589810">
    <property type="component" value="Unassembled WGS sequence"/>
</dbReference>
<protein>
    <submittedName>
        <fullName evidence="2">CHAT domain-containing protein</fullName>
    </submittedName>
</protein>
<evidence type="ECO:0000313" key="3">
    <source>
        <dbReference type="Proteomes" id="UP001589810"/>
    </source>
</evidence>
<keyword evidence="3" id="KW-1185">Reference proteome</keyword>
<accession>A0ABV6MPT8</accession>
<proteinExistence type="predicted"/>
<dbReference type="Pfam" id="PF12770">
    <property type="entry name" value="CHAT"/>
    <property type="match status" value="1"/>
</dbReference>